<reference evidence="2 3" key="1">
    <citation type="journal article" date="2019" name="Commun. Biol.">
        <title>The bagworm genome reveals a unique fibroin gene that provides high tensile strength.</title>
        <authorList>
            <person name="Kono N."/>
            <person name="Nakamura H."/>
            <person name="Ohtoshi R."/>
            <person name="Tomita M."/>
            <person name="Numata K."/>
            <person name="Arakawa K."/>
        </authorList>
    </citation>
    <scope>NUCLEOTIDE SEQUENCE [LARGE SCALE GENOMIC DNA]</scope>
</reference>
<accession>A0A4C1SZB6</accession>
<evidence type="ECO:0000313" key="2">
    <source>
        <dbReference type="EMBL" id="GBP06351.1"/>
    </source>
</evidence>
<sequence>MSFCFGRRTGLAGLGGFRRPRGHWHEPRLPGGRSAPRCNKPNTRIALSARCGVSLNWMPIASDAPGSGTAKAFG</sequence>
<dbReference type="AlphaFoldDB" id="A0A4C1SZB6"/>
<organism evidence="2 3">
    <name type="scientific">Eumeta variegata</name>
    <name type="common">Bagworm moth</name>
    <name type="synonym">Eumeta japonica</name>
    <dbReference type="NCBI Taxonomy" id="151549"/>
    <lineage>
        <taxon>Eukaryota</taxon>
        <taxon>Metazoa</taxon>
        <taxon>Ecdysozoa</taxon>
        <taxon>Arthropoda</taxon>
        <taxon>Hexapoda</taxon>
        <taxon>Insecta</taxon>
        <taxon>Pterygota</taxon>
        <taxon>Neoptera</taxon>
        <taxon>Endopterygota</taxon>
        <taxon>Lepidoptera</taxon>
        <taxon>Glossata</taxon>
        <taxon>Ditrysia</taxon>
        <taxon>Tineoidea</taxon>
        <taxon>Psychidae</taxon>
        <taxon>Oiketicinae</taxon>
        <taxon>Eumeta</taxon>
    </lineage>
</organism>
<evidence type="ECO:0000313" key="3">
    <source>
        <dbReference type="Proteomes" id="UP000299102"/>
    </source>
</evidence>
<gene>
    <name evidence="2" type="ORF">EVAR_4514_1</name>
</gene>
<dbReference type="EMBL" id="BGZK01000022">
    <property type="protein sequence ID" value="GBP06351.1"/>
    <property type="molecule type" value="Genomic_DNA"/>
</dbReference>
<keyword evidence="3" id="KW-1185">Reference proteome</keyword>
<name>A0A4C1SZB6_EUMVA</name>
<dbReference type="Proteomes" id="UP000299102">
    <property type="component" value="Unassembled WGS sequence"/>
</dbReference>
<comment type="caution">
    <text evidence="2">The sequence shown here is derived from an EMBL/GenBank/DDBJ whole genome shotgun (WGS) entry which is preliminary data.</text>
</comment>
<protein>
    <submittedName>
        <fullName evidence="2">Uncharacterized protein</fullName>
    </submittedName>
</protein>
<feature type="region of interest" description="Disordered" evidence="1">
    <location>
        <begin position="16"/>
        <end position="40"/>
    </location>
</feature>
<proteinExistence type="predicted"/>
<evidence type="ECO:0000256" key="1">
    <source>
        <dbReference type="SAM" id="MobiDB-lite"/>
    </source>
</evidence>